<dbReference type="OrthoDB" id="5491447at2"/>
<evidence type="ECO:0000256" key="2">
    <source>
        <dbReference type="SAM" id="SignalP"/>
    </source>
</evidence>
<name>A0A3M0GGG9_9FLAO</name>
<gene>
    <name evidence="4" type="ORF">EAX61_01190</name>
</gene>
<feature type="domain" description="Protein-glutamine gamma-glutamyltransferase-like C-terminal" evidence="3">
    <location>
        <begin position="176"/>
        <end position="241"/>
    </location>
</feature>
<feature type="signal peptide" evidence="2">
    <location>
        <begin position="1"/>
        <end position="18"/>
    </location>
</feature>
<reference evidence="4 5" key="1">
    <citation type="submission" date="2018-10" db="EMBL/GenBank/DDBJ databases">
        <title>Dokdonia luteus sp. nov., isolated from sea water.</title>
        <authorList>
            <person name="Zhou L.Y."/>
            <person name="Du Z.J."/>
        </authorList>
    </citation>
    <scope>NUCLEOTIDE SEQUENCE [LARGE SCALE GENOMIC DNA]</scope>
    <source>
        <strain evidence="4 5">SH27</strain>
    </source>
</reference>
<evidence type="ECO:0000256" key="1">
    <source>
        <dbReference type="SAM" id="Phobius"/>
    </source>
</evidence>
<dbReference type="InterPro" id="IPR025403">
    <property type="entry name" value="TgpA-like_C"/>
</dbReference>
<dbReference type="Proteomes" id="UP000281985">
    <property type="component" value="Unassembled WGS sequence"/>
</dbReference>
<evidence type="ECO:0000313" key="5">
    <source>
        <dbReference type="Proteomes" id="UP000281985"/>
    </source>
</evidence>
<organism evidence="4 5">
    <name type="scientific">Dokdonia sinensis</name>
    <dbReference type="NCBI Taxonomy" id="2479847"/>
    <lineage>
        <taxon>Bacteria</taxon>
        <taxon>Pseudomonadati</taxon>
        <taxon>Bacteroidota</taxon>
        <taxon>Flavobacteriia</taxon>
        <taxon>Flavobacteriales</taxon>
        <taxon>Flavobacteriaceae</taxon>
        <taxon>Dokdonia</taxon>
    </lineage>
</organism>
<keyword evidence="1" id="KW-1133">Transmembrane helix</keyword>
<evidence type="ECO:0000313" key="4">
    <source>
        <dbReference type="EMBL" id="RMB64025.1"/>
    </source>
</evidence>
<feature type="transmembrane region" description="Helical" evidence="1">
    <location>
        <begin position="106"/>
        <end position="124"/>
    </location>
</feature>
<keyword evidence="1" id="KW-0472">Membrane</keyword>
<proteinExistence type="predicted"/>
<comment type="caution">
    <text evidence="4">The sequence shown here is derived from an EMBL/GenBank/DDBJ whole genome shotgun (WGS) entry which is preliminary data.</text>
</comment>
<dbReference type="EMBL" id="REFV01000001">
    <property type="protein sequence ID" value="RMB64025.1"/>
    <property type="molecule type" value="Genomic_DNA"/>
</dbReference>
<keyword evidence="5" id="KW-1185">Reference proteome</keyword>
<feature type="chain" id="PRO_5018120719" evidence="2">
    <location>
        <begin position="19"/>
        <end position="249"/>
    </location>
</feature>
<dbReference type="Pfam" id="PF13559">
    <property type="entry name" value="DUF4129"/>
    <property type="match status" value="1"/>
</dbReference>
<evidence type="ECO:0000259" key="3">
    <source>
        <dbReference type="Pfam" id="PF13559"/>
    </source>
</evidence>
<dbReference type="AlphaFoldDB" id="A0A3M0GGG9"/>
<sequence>MRKSLVVFLIFISLCAKGYAVSLQEEPQTVAKEVRYDQQSLPEIELDENQIKEYQADEDFNYKQTIEEDNWWTRFKKWLYDVYYSFMRWLIGDNAATGFWGGFVQALPYILLALFLGALVWLFLRIDSNRLVFESARAPQAFMGDDEDIIQNQDIQALIDSALASGNYRLAVRYYYLLALQKLSAKDYIDWQVQKTNHEYIFEIEDSYRRSYFRRVTDIYDYIWYGNFEVDESAFAKAQSAFNQLNSTL</sequence>
<keyword evidence="2" id="KW-0732">Signal</keyword>
<keyword evidence="1" id="KW-0812">Transmembrane</keyword>
<protein>
    <submittedName>
        <fullName evidence="4">DUF4129 domain-containing protein</fullName>
    </submittedName>
</protein>
<accession>A0A3M0GGG9</accession>
<dbReference type="RefSeq" id="WP_121915821.1">
    <property type="nucleotide sequence ID" value="NZ_REFV01000001.1"/>
</dbReference>